<dbReference type="AlphaFoldDB" id="A0A285MWU4"/>
<dbReference type="EMBL" id="OBEH01000006">
    <property type="protein sequence ID" value="SNZ01670.1"/>
    <property type="molecule type" value="Genomic_DNA"/>
</dbReference>
<sequence length="131" mass="14713">MKANIFIVASLLFSLDMSAQVFNGNSCSSNLQVTFLDTARAETAFKNHRNWKEGVNLVLTENGVKYKGEYVREIDAVGDAIFQTENLPMIFEVVIGMRLDSPAENLAELLFAINEIGTSRLDSVYIYFYTL</sequence>
<gene>
    <name evidence="2" type="ORF">SAMN06265377_3512</name>
</gene>
<dbReference type="OrthoDB" id="9959103at2"/>
<evidence type="ECO:0000313" key="2">
    <source>
        <dbReference type="EMBL" id="SNZ01670.1"/>
    </source>
</evidence>
<proteinExistence type="predicted"/>
<evidence type="ECO:0000256" key="1">
    <source>
        <dbReference type="SAM" id="SignalP"/>
    </source>
</evidence>
<keyword evidence="3" id="KW-1185">Reference proteome</keyword>
<feature type="chain" id="PRO_5012379975" evidence="1">
    <location>
        <begin position="20"/>
        <end position="131"/>
    </location>
</feature>
<keyword evidence="1" id="KW-0732">Signal</keyword>
<accession>A0A285MWU4</accession>
<dbReference type="Proteomes" id="UP000219048">
    <property type="component" value="Unassembled WGS sequence"/>
</dbReference>
<organism evidence="2 3">
    <name type="scientific">Flagellimonas pacifica</name>
    <dbReference type="NCBI Taxonomy" id="1247520"/>
    <lineage>
        <taxon>Bacteria</taxon>
        <taxon>Pseudomonadati</taxon>
        <taxon>Bacteroidota</taxon>
        <taxon>Flavobacteriia</taxon>
        <taxon>Flavobacteriales</taxon>
        <taxon>Flavobacteriaceae</taxon>
        <taxon>Flagellimonas</taxon>
    </lineage>
</organism>
<name>A0A285MWU4_9FLAO</name>
<evidence type="ECO:0000313" key="3">
    <source>
        <dbReference type="Proteomes" id="UP000219048"/>
    </source>
</evidence>
<reference evidence="3" key="1">
    <citation type="submission" date="2017-09" db="EMBL/GenBank/DDBJ databases">
        <authorList>
            <person name="Varghese N."/>
            <person name="Submissions S."/>
        </authorList>
    </citation>
    <scope>NUCLEOTIDE SEQUENCE [LARGE SCALE GENOMIC DNA]</scope>
    <source>
        <strain evidence="3">DSM 25885</strain>
    </source>
</reference>
<protein>
    <submittedName>
        <fullName evidence="2">Uncharacterized protein</fullName>
    </submittedName>
</protein>
<dbReference type="RefSeq" id="WP_097047100.1">
    <property type="nucleotide sequence ID" value="NZ_OBEH01000006.1"/>
</dbReference>
<feature type="signal peptide" evidence="1">
    <location>
        <begin position="1"/>
        <end position="19"/>
    </location>
</feature>